<evidence type="ECO:0000259" key="11">
    <source>
        <dbReference type="PROSITE" id="PS50209"/>
    </source>
</evidence>
<dbReference type="InterPro" id="IPR011600">
    <property type="entry name" value="Pept_C14_caspase"/>
</dbReference>
<evidence type="ECO:0000313" key="12">
    <source>
        <dbReference type="EMBL" id="NOV44904.1"/>
    </source>
</evidence>
<dbReference type="PANTHER" id="PTHR47901">
    <property type="entry name" value="CASPASE RECRUITMENT DOMAIN-CONTAINING PROTEIN 18"/>
    <property type="match status" value="1"/>
</dbReference>
<dbReference type="PROSITE" id="PS50207">
    <property type="entry name" value="CASPASE_P10"/>
    <property type="match status" value="1"/>
</dbReference>
<dbReference type="Gene3D" id="3.40.50.1460">
    <property type="match status" value="1"/>
</dbReference>
<dbReference type="SUPFAM" id="SSF52129">
    <property type="entry name" value="Caspase-like"/>
    <property type="match status" value="1"/>
</dbReference>
<dbReference type="PROSITE" id="PS50208">
    <property type="entry name" value="CASPASE_P20"/>
    <property type="match status" value="1"/>
</dbReference>
<name>A0A6M2DGC9_XENCH</name>
<dbReference type="EMBL" id="GIIL01001178">
    <property type="protein sequence ID" value="NOV44904.1"/>
    <property type="molecule type" value="Transcribed_RNA"/>
</dbReference>
<feature type="domain" description="Caspase family p10" evidence="9">
    <location>
        <begin position="329"/>
        <end position="416"/>
    </location>
</feature>
<proteinExistence type="inferred from homology"/>
<evidence type="ECO:0000256" key="8">
    <source>
        <dbReference type="RuleBase" id="RU003971"/>
    </source>
</evidence>
<dbReference type="PIRSF" id="PIRSF038001">
    <property type="entry name" value="Caspase_ICE"/>
    <property type="match status" value="1"/>
</dbReference>
<dbReference type="InterPro" id="IPR002138">
    <property type="entry name" value="Pept_C14_p10"/>
</dbReference>
<dbReference type="GO" id="GO:0042981">
    <property type="term" value="P:regulation of apoptotic process"/>
    <property type="evidence" value="ECO:0007669"/>
    <property type="project" value="InterPro"/>
</dbReference>
<dbReference type="PROSITE" id="PS50209">
    <property type="entry name" value="CARD"/>
    <property type="match status" value="1"/>
</dbReference>
<keyword evidence="4" id="KW-0378">Hydrolase</keyword>
<evidence type="ECO:0000259" key="9">
    <source>
        <dbReference type="PROSITE" id="PS50207"/>
    </source>
</evidence>
<dbReference type="GO" id="GO:0004197">
    <property type="term" value="F:cysteine-type endopeptidase activity"/>
    <property type="evidence" value="ECO:0007669"/>
    <property type="project" value="InterPro"/>
</dbReference>
<dbReference type="InterPro" id="IPR001315">
    <property type="entry name" value="CARD"/>
</dbReference>
<keyword evidence="6" id="KW-0865">Zymogen</keyword>
<dbReference type="InterPro" id="IPR002398">
    <property type="entry name" value="Pept_C14"/>
</dbReference>
<dbReference type="GO" id="GO:0006508">
    <property type="term" value="P:proteolysis"/>
    <property type="evidence" value="ECO:0007669"/>
    <property type="project" value="UniProtKB-KW"/>
</dbReference>
<protein>
    <submittedName>
        <fullName evidence="12">Putative caspase-2-like isoform x1</fullName>
    </submittedName>
</protein>
<organism evidence="12">
    <name type="scientific">Xenopsylla cheopis</name>
    <name type="common">Oriental rat flea</name>
    <name type="synonym">Pulex cheopis</name>
    <dbReference type="NCBI Taxonomy" id="163159"/>
    <lineage>
        <taxon>Eukaryota</taxon>
        <taxon>Metazoa</taxon>
        <taxon>Ecdysozoa</taxon>
        <taxon>Arthropoda</taxon>
        <taxon>Hexapoda</taxon>
        <taxon>Insecta</taxon>
        <taxon>Pterygota</taxon>
        <taxon>Neoptera</taxon>
        <taxon>Endopterygota</taxon>
        <taxon>Siphonaptera</taxon>
        <taxon>Pulicidae</taxon>
        <taxon>Xenopsyllinae</taxon>
        <taxon>Xenopsylla</taxon>
    </lineage>
</organism>
<dbReference type="Pfam" id="PF00656">
    <property type="entry name" value="Peptidase_C14"/>
    <property type="match status" value="1"/>
</dbReference>
<keyword evidence="2" id="KW-0645">Protease</keyword>
<comment type="similarity">
    <text evidence="1 8">Belongs to the peptidase C14A family.</text>
</comment>
<dbReference type="Pfam" id="PF00619">
    <property type="entry name" value="CARD"/>
    <property type="match status" value="1"/>
</dbReference>
<dbReference type="SUPFAM" id="SSF47986">
    <property type="entry name" value="DEATH domain"/>
    <property type="match status" value="1"/>
</dbReference>
<sequence>MNKEDRNKIIQHLVELIELTKLEVLLPRLIQKKIFTESMVEKFKNKLITERERKRELFLAIQKRGPNAFTLLIEALEETAHFNLVRLLTSTIDDNNSLNTNNDQQISNTLPDVPIRIHPYVLPSNNEAIKSSAIENQAQVDISTKPTSIKVKKSTQFYDMLNADENKYPMRSKKRGVYLIINNIQFINDCEQERYGAEIDHENLLELFNQMGFVGEDYKNLNMHDMQNVTTQFASNTELLNKTDSCIVVVMSHGNDFRRDGYVFSHDHNPVYLSWITDCFNNRNCPLLRNIPKIFIFQCCRGDMPDNSLSEENNPPQVPKVMFDGGSSAVRAMPTASDMLICHSTVPGFQSYREAETGTWYINAICNIWAEFACNTDVEKLMKLVAEKFRNLLTTDNKMQTPYYENISFSTCYFHPGLYINQI</sequence>
<dbReference type="CDD" id="cd01671">
    <property type="entry name" value="CARD"/>
    <property type="match status" value="1"/>
</dbReference>
<evidence type="ECO:0000256" key="6">
    <source>
        <dbReference type="ARBA" id="ARBA00023145"/>
    </source>
</evidence>
<evidence type="ECO:0000256" key="2">
    <source>
        <dbReference type="ARBA" id="ARBA00022670"/>
    </source>
</evidence>
<accession>A0A6M2DGC9</accession>
<evidence type="ECO:0000256" key="7">
    <source>
        <dbReference type="PIRSR" id="PIRSR038001-1"/>
    </source>
</evidence>
<feature type="domain" description="CARD" evidence="11">
    <location>
        <begin position="1"/>
        <end position="91"/>
    </location>
</feature>
<dbReference type="PANTHER" id="PTHR47901:SF8">
    <property type="entry name" value="CASPASE-3"/>
    <property type="match status" value="1"/>
</dbReference>
<dbReference type="InterPro" id="IPR011029">
    <property type="entry name" value="DEATH-like_dom_sf"/>
</dbReference>
<keyword evidence="5" id="KW-0788">Thiol protease</keyword>
<dbReference type="GO" id="GO:0006915">
    <property type="term" value="P:apoptotic process"/>
    <property type="evidence" value="ECO:0007669"/>
    <property type="project" value="UniProtKB-KW"/>
</dbReference>
<evidence type="ECO:0000256" key="4">
    <source>
        <dbReference type="ARBA" id="ARBA00022801"/>
    </source>
</evidence>
<evidence type="ECO:0000256" key="5">
    <source>
        <dbReference type="ARBA" id="ARBA00022807"/>
    </source>
</evidence>
<feature type="active site" evidence="7">
    <location>
        <position position="253"/>
    </location>
</feature>
<evidence type="ECO:0000256" key="3">
    <source>
        <dbReference type="ARBA" id="ARBA00022703"/>
    </source>
</evidence>
<evidence type="ECO:0000259" key="10">
    <source>
        <dbReference type="PROSITE" id="PS50208"/>
    </source>
</evidence>
<reference evidence="12" key="1">
    <citation type="submission" date="2020-03" db="EMBL/GenBank/DDBJ databases">
        <title>Transcriptomic Profiling of the Digestive Tract of the Rat Flea, Xenopsylla cheopis, Following Blood Feeding and Infection with Yersinia pestis.</title>
        <authorList>
            <person name="Bland D.M."/>
            <person name="Martens C.A."/>
            <person name="Virtaneva K."/>
            <person name="Kanakabandi K."/>
            <person name="Long D."/>
            <person name="Rosenke R."/>
            <person name="Saturday G.A."/>
            <person name="Hoyt F.H."/>
            <person name="Bruno D.P."/>
            <person name="Ribeiro J.M.C."/>
            <person name="Hinnebusch J."/>
        </authorList>
    </citation>
    <scope>NUCLEOTIDE SEQUENCE</scope>
</reference>
<dbReference type="InterPro" id="IPR029030">
    <property type="entry name" value="Caspase-like_dom_sf"/>
</dbReference>
<feature type="active site" evidence="7">
    <location>
        <position position="300"/>
    </location>
</feature>
<dbReference type="InterPro" id="IPR015917">
    <property type="entry name" value="Pept_C14A"/>
</dbReference>
<dbReference type="SMART" id="SM00114">
    <property type="entry name" value="CARD"/>
    <property type="match status" value="1"/>
</dbReference>
<dbReference type="InterPro" id="IPR001309">
    <property type="entry name" value="Pept_C14_p20"/>
</dbReference>
<evidence type="ECO:0000256" key="1">
    <source>
        <dbReference type="ARBA" id="ARBA00010134"/>
    </source>
</evidence>
<dbReference type="SMART" id="SM00115">
    <property type="entry name" value="CASc"/>
    <property type="match status" value="1"/>
</dbReference>
<dbReference type="PRINTS" id="PR00376">
    <property type="entry name" value="IL1BCENZYME"/>
</dbReference>
<dbReference type="AlphaFoldDB" id="A0A6M2DGC9"/>
<feature type="domain" description="Caspase family p20" evidence="10">
    <location>
        <begin position="174"/>
        <end position="304"/>
    </location>
</feature>
<keyword evidence="3" id="KW-0053">Apoptosis</keyword>
<dbReference type="Gene3D" id="1.10.533.10">
    <property type="entry name" value="Death Domain, Fas"/>
    <property type="match status" value="1"/>
</dbReference>